<dbReference type="PANTHER" id="PTHR32347">
    <property type="entry name" value="EFFLUX SYSTEM COMPONENT YKNX-RELATED"/>
    <property type="match status" value="1"/>
</dbReference>
<gene>
    <name evidence="7" type="ORF">CLIT_2c00650</name>
</gene>
<comment type="subcellular location">
    <subcellularLocation>
        <location evidence="1">Cell envelope</location>
    </subcellularLocation>
</comment>
<dbReference type="Gene3D" id="2.40.420.20">
    <property type="match status" value="1"/>
</dbReference>
<evidence type="ECO:0000256" key="2">
    <source>
        <dbReference type="ARBA" id="ARBA00009477"/>
    </source>
</evidence>
<dbReference type="InterPro" id="IPR050465">
    <property type="entry name" value="UPF0194_transport"/>
</dbReference>
<dbReference type="GO" id="GO:0030313">
    <property type="term" value="C:cell envelope"/>
    <property type="evidence" value="ECO:0007669"/>
    <property type="project" value="UniProtKB-SubCell"/>
</dbReference>
<dbReference type="InterPro" id="IPR058637">
    <property type="entry name" value="YknX-like_C"/>
</dbReference>
<feature type="domain" description="YknX-like C-terminal permuted SH3-like" evidence="5">
    <location>
        <begin position="340"/>
        <end position="410"/>
    </location>
</feature>
<dbReference type="STRING" id="1121324.CLIT_2c00650"/>
<dbReference type="NCBIfam" id="TIGR01730">
    <property type="entry name" value="RND_mfp"/>
    <property type="match status" value="1"/>
</dbReference>
<dbReference type="Proteomes" id="UP000027946">
    <property type="component" value="Unassembled WGS sequence"/>
</dbReference>
<dbReference type="InterPro" id="IPR058636">
    <property type="entry name" value="Beta-barrel_YknX"/>
</dbReference>
<dbReference type="RefSeq" id="WP_038260870.1">
    <property type="nucleotide sequence ID" value="NZ_FSRH01000001.1"/>
</dbReference>
<sequence>MKKFLKNKKLLVILAVVAVVVVSALLFIKSKGSNGDMEVSTTKVQMGDITSDVIVSGTIKSSDEVEINSELEAAVKEVLVKEGQQVKKGDVLARLETDVLKSRVESAQIDLDIQRRELADSIDGTAVFRLEKESQNKKIESENAKRGYDNAKELHKNGAVSEDELKSKEQSYISANNAYEVAIKEYEDEKNGKNMDIKRNNVKLKEIDVKLAQDQLDDAFIKSPIDGTIVYSNCKVGIDARDQKPMFVIHDMGSLQVHASISQFDIYKVKIGQEVAITGDAFPESTLKGKVSYIAPSAMEDKNGSGKGILVKVDMIDPPANIKTGFSADIDIVTEKSEGVIALPYESILQNGDGKSYVFKVKNGSLEKVDVELGIEGDLAAQVISDKLNEGDIIATNPNDGFEDGMRVAVKGNGND</sequence>
<evidence type="ECO:0000259" key="4">
    <source>
        <dbReference type="Pfam" id="PF25984"/>
    </source>
</evidence>
<dbReference type="OrthoDB" id="9777308at2"/>
<evidence type="ECO:0000313" key="8">
    <source>
        <dbReference type="Proteomes" id="UP000027946"/>
    </source>
</evidence>
<evidence type="ECO:0000256" key="1">
    <source>
        <dbReference type="ARBA" id="ARBA00004196"/>
    </source>
</evidence>
<dbReference type="eggNOG" id="COG0845">
    <property type="taxonomic scope" value="Bacteria"/>
</dbReference>
<organism evidence="7 8">
    <name type="scientific">Peptoclostridium litorale DSM 5388</name>
    <dbReference type="NCBI Taxonomy" id="1121324"/>
    <lineage>
        <taxon>Bacteria</taxon>
        <taxon>Bacillati</taxon>
        <taxon>Bacillota</taxon>
        <taxon>Clostridia</taxon>
        <taxon>Peptostreptococcales</taxon>
        <taxon>Peptoclostridiaceae</taxon>
        <taxon>Peptoclostridium</taxon>
    </lineage>
</organism>
<dbReference type="GO" id="GO:0016020">
    <property type="term" value="C:membrane"/>
    <property type="evidence" value="ECO:0007669"/>
    <property type="project" value="InterPro"/>
</dbReference>
<evidence type="ECO:0000256" key="3">
    <source>
        <dbReference type="ARBA" id="ARBA00023054"/>
    </source>
</evidence>
<accession>A0A069RHD6</accession>
<keyword evidence="3" id="KW-0175">Coiled coil</keyword>
<dbReference type="Pfam" id="PF25989">
    <property type="entry name" value="YknX_C"/>
    <property type="match status" value="1"/>
</dbReference>
<dbReference type="Pfam" id="PF25990">
    <property type="entry name" value="Beta-barrel_YknX"/>
    <property type="match status" value="1"/>
</dbReference>
<evidence type="ECO:0000313" key="7">
    <source>
        <dbReference type="EMBL" id="KDR96459.1"/>
    </source>
</evidence>
<dbReference type="SUPFAM" id="SSF111369">
    <property type="entry name" value="HlyD-like secretion proteins"/>
    <property type="match status" value="1"/>
</dbReference>
<dbReference type="Gene3D" id="2.40.30.170">
    <property type="match status" value="1"/>
</dbReference>
<keyword evidence="8" id="KW-1185">Reference proteome</keyword>
<comment type="similarity">
    <text evidence="2">Belongs to the membrane fusion protein (MFP) (TC 8.A.1) family.</text>
</comment>
<dbReference type="AlphaFoldDB" id="A0A069RHD6"/>
<reference evidence="7 8" key="1">
    <citation type="submission" date="2014-03" db="EMBL/GenBank/DDBJ databases">
        <title>Genome sequence of Clostridium litorale W6, DSM 5388.</title>
        <authorList>
            <person name="Poehlein A."/>
            <person name="Jagirdar A."/>
            <person name="Khonsari B."/>
            <person name="Chibani C.M."/>
            <person name="Gutierrez Gutierrez D.A."/>
            <person name="Davydova E."/>
            <person name="Alghaithi H.S."/>
            <person name="Nair K.P."/>
            <person name="Dhamotharan K."/>
            <person name="Chandran L."/>
            <person name="G W."/>
            <person name="Daniel R."/>
        </authorList>
    </citation>
    <scope>NUCLEOTIDE SEQUENCE [LARGE SCALE GENOMIC DNA]</scope>
    <source>
        <strain evidence="7 8">W6</strain>
    </source>
</reference>
<dbReference type="Pfam" id="PF25984">
    <property type="entry name" value="BSH_YknX"/>
    <property type="match status" value="1"/>
</dbReference>
<feature type="domain" description="YknX-like barrel-sandwich hybrid" evidence="4">
    <location>
        <begin position="74"/>
        <end position="240"/>
    </location>
</feature>
<feature type="domain" description="YknX-like beta-barrel" evidence="6">
    <location>
        <begin position="255"/>
        <end position="332"/>
    </location>
</feature>
<dbReference type="InterPro" id="IPR006143">
    <property type="entry name" value="RND_pump_MFP"/>
</dbReference>
<evidence type="ECO:0000259" key="5">
    <source>
        <dbReference type="Pfam" id="PF25989"/>
    </source>
</evidence>
<name>A0A069RHD6_PEPLI</name>
<evidence type="ECO:0000259" key="6">
    <source>
        <dbReference type="Pfam" id="PF25990"/>
    </source>
</evidence>
<proteinExistence type="inferred from homology"/>
<dbReference type="InterPro" id="IPR058639">
    <property type="entry name" value="BSH_YknX-like"/>
</dbReference>
<comment type="caution">
    <text evidence="7">The sequence shown here is derived from an EMBL/GenBank/DDBJ whole genome shotgun (WGS) entry which is preliminary data.</text>
</comment>
<dbReference type="Gene3D" id="2.40.50.100">
    <property type="match status" value="1"/>
</dbReference>
<dbReference type="GO" id="GO:0022857">
    <property type="term" value="F:transmembrane transporter activity"/>
    <property type="evidence" value="ECO:0007669"/>
    <property type="project" value="InterPro"/>
</dbReference>
<dbReference type="PANTHER" id="PTHR32347:SF14">
    <property type="entry name" value="EFFLUX SYSTEM COMPONENT YKNX-RELATED"/>
    <property type="match status" value="1"/>
</dbReference>
<dbReference type="EMBL" id="JJMM01000002">
    <property type="protein sequence ID" value="KDR96459.1"/>
    <property type="molecule type" value="Genomic_DNA"/>
</dbReference>
<protein>
    <submittedName>
        <fullName evidence="7">Putative HlyD family secretion protein</fullName>
    </submittedName>
</protein>